<keyword evidence="5 14" id="KW-0479">Metal-binding</keyword>
<dbReference type="Pfam" id="PF00478">
    <property type="entry name" value="IMPDH"/>
    <property type="match status" value="1"/>
</dbReference>
<evidence type="ECO:0000256" key="13">
    <source>
        <dbReference type="ARBA" id="ARBA00062187"/>
    </source>
</evidence>
<feature type="active site" description="Proton acceptor" evidence="14 15">
    <location>
        <position position="433"/>
    </location>
</feature>
<dbReference type="Pfam" id="PF00571">
    <property type="entry name" value="CBS"/>
    <property type="match status" value="2"/>
</dbReference>
<sequence length="519" mass="55981">MAAVRDYKTALQHLESFERKDGLSVEELMDSQTRGGLTYNDFLILPGLVDFPSHEVKLQTKLTKKISLNTPFVSSPMDTVTEADMAIHMALLGGIGIIHHNCPADEQAAMVRKVKTYENGFINSPVVIAPTTTIGEVRRMKEEYGFSGFPVTENGQFPGKLLGLITSRDTQFLEDDTIPVSEIMTKNPVTSLHGITLSEGNEILKKTKKGKLLVIDEAGNLVSMLSRADLLKNQDYPLASKSATTKQLLCGASIGTIDTDRIRLAKLVQAGLDVVVIDSSQGNSIFQLNLIKHIKETYPDLEVIAGNVVTREQAANLIAAGCDGLRIGMGSGSICITQEVMACGRPQGTAVYNVCQFANQFGVPCMADGGIGNIGHIVKAIALGASTVMMGGLLAGTTETPGDYYFRDGKRLKSYRGMGSVDAMQKGAASASRYFSEADKVFVAQGVAGSVVDKGSIKKFLPYLYNGLQHSCQDIGVRSTQALITEAQNGNVRFEFRTASAQLEGGINNLHSYEKRLHN</sequence>
<evidence type="ECO:0000256" key="20">
    <source>
        <dbReference type="RuleBase" id="RU003928"/>
    </source>
</evidence>
<feature type="binding site" evidence="14 16">
    <location>
        <begin position="278"/>
        <end position="280"/>
    </location>
    <ligand>
        <name>NAD(+)</name>
        <dbReference type="ChEBI" id="CHEBI:57540"/>
    </ligand>
</feature>
<evidence type="ECO:0000256" key="2">
    <source>
        <dbReference type="ARBA" id="ARBA00004496"/>
    </source>
</evidence>
<dbReference type="InterPro" id="IPR000644">
    <property type="entry name" value="CBS_dom"/>
</dbReference>
<feature type="binding site" description="in other chain" evidence="14 17">
    <location>
        <position position="335"/>
    </location>
    <ligand>
        <name>K(+)</name>
        <dbReference type="ChEBI" id="CHEBI:29103"/>
        <note>ligand shared between two tetrameric partners</note>
    </ligand>
</feature>
<dbReference type="GO" id="GO:0000166">
    <property type="term" value="F:nucleotide binding"/>
    <property type="evidence" value="ECO:0007669"/>
    <property type="project" value="UniProtKB-UniRule"/>
</dbReference>
<feature type="binding site" evidence="14">
    <location>
        <position position="500"/>
    </location>
    <ligand>
        <name>K(+)</name>
        <dbReference type="ChEBI" id="CHEBI:29103"/>
        <note>ligand shared between two tetrameric partners</note>
    </ligand>
</feature>
<evidence type="ECO:0000256" key="16">
    <source>
        <dbReference type="PIRSR" id="PIRSR000130-3"/>
    </source>
</evidence>
<comment type="cofactor">
    <cofactor evidence="1 14">
        <name>K(+)</name>
        <dbReference type="ChEBI" id="CHEBI:29103"/>
    </cofactor>
</comment>
<comment type="subcellular location">
    <subcellularLocation>
        <location evidence="2 14">Cytoplasm</location>
    </subcellularLocation>
</comment>
<comment type="pathway">
    <text evidence="14 20">Purine metabolism; XMP biosynthesis via de novo pathway; XMP from IMP: step 1/1.</text>
</comment>
<feature type="binding site" description="in other chain" evidence="14 17">
    <location>
        <position position="330"/>
    </location>
    <ligand>
        <name>K(+)</name>
        <dbReference type="ChEBI" id="CHEBI:29103"/>
        <note>ligand shared between two tetrameric partners</note>
    </ligand>
</feature>
<comment type="activity regulation">
    <text evidence="14">Mycophenolic acid (MPA) is a non-competitive inhibitor that prevents formation of the closed enzyme conformation by binding to the same site as the amobile flap. In contrast, mizoribine monophosphate (MZP) is a competitive inhibitor that induces the closed conformation. MPA is a potent inhibitor of mammalian IMPDHs but a poor inhibitor of the bacterial enzymes. MZP is a more potent inhibitor of bacterial IMPDH.</text>
</comment>
<dbReference type="SMART" id="SM01240">
    <property type="entry name" value="IMPDH"/>
    <property type="match status" value="1"/>
</dbReference>
<dbReference type="InterPro" id="IPR013785">
    <property type="entry name" value="Aldolase_TIM"/>
</dbReference>
<dbReference type="AlphaFoldDB" id="G0V5V1"/>
<dbReference type="HOGENOM" id="CLU_022552_2_1_1"/>
<feature type="binding site" description="in other chain" evidence="14 17">
    <location>
        <position position="332"/>
    </location>
    <ligand>
        <name>K(+)</name>
        <dbReference type="ChEBI" id="CHEBI:29103"/>
        <note>ligand shared between two tetrameric partners</note>
    </ligand>
</feature>
<keyword evidence="23" id="KW-1185">Reference proteome</keyword>
<dbReference type="InParanoid" id="G0V5V1"/>
<dbReference type="InterPro" id="IPR015875">
    <property type="entry name" value="IMP_DH/GMP_Rdtase_CS"/>
</dbReference>
<evidence type="ECO:0000256" key="8">
    <source>
        <dbReference type="ARBA" id="ARBA00022958"/>
    </source>
</evidence>
<feature type="binding site" evidence="14">
    <location>
        <begin position="391"/>
        <end position="392"/>
    </location>
    <ligand>
        <name>IMP</name>
        <dbReference type="ChEBI" id="CHEBI:58053"/>
    </ligand>
</feature>
<dbReference type="PROSITE" id="PS51371">
    <property type="entry name" value="CBS"/>
    <property type="match status" value="2"/>
</dbReference>
<dbReference type="SUPFAM" id="SSF54631">
    <property type="entry name" value="CBS-domain pair"/>
    <property type="match status" value="1"/>
</dbReference>
<dbReference type="OrthoDB" id="416622at2759"/>
<dbReference type="HAMAP" id="MF_01964">
    <property type="entry name" value="IMPDH"/>
    <property type="match status" value="1"/>
</dbReference>
<keyword evidence="10 14" id="KW-0520">NAD</keyword>
<evidence type="ECO:0000256" key="10">
    <source>
        <dbReference type="ARBA" id="ARBA00023027"/>
    </source>
</evidence>
<comment type="caution">
    <text evidence="14">Lacks conserved residue(s) required for the propagation of feature annotation.</text>
</comment>
<dbReference type="CDD" id="cd00381">
    <property type="entry name" value="IMPDH"/>
    <property type="match status" value="1"/>
</dbReference>
<feature type="binding site" evidence="14">
    <location>
        <position position="445"/>
    </location>
    <ligand>
        <name>IMP</name>
        <dbReference type="ChEBI" id="CHEBI:58053"/>
    </ligand>
</feature>
<evidence type="ECO:0000256" key="18">
    <source>
        <dbReference type="PROSITE-ProRule" id="PRU00703"/>
    </source>
</evidence>
<reference evidence="23" key="1">
    <citation type="journal article" date="2011" name="Proc. Natl. Acad. Sci. U.S.A.">
        <title>Evolutionary erosion of yeast sex chromosomes by mating-type switching accidents.</title>
        <authorList>
            <person name="Gordon J.L."/>
            <person name="Armisen D."/>
            <person name="Proux-Wera E."/>
            <person name="Oheigeartaigh S.S."/>
            <person name="Byrne K.P."/>
            <person name="Wolfe K.H."/>
        </authorList>
    </citation>
    <scope>NUCLEOTIDE SEQUENCE [LARGE SCALE GENOMIC DNA]</scope>
    <source>
        <strain evidence="23">ATCC 76901 / BCRC 22586 / CBS 4309 / NBRC 1992 / NRRL Y-12630</strain>
    </source>
</reference>
<proteinExistence type="inferred from homology"/>
<evidence type="ECO:0000256" key="15">
    <source>
        <dbReference type="PIRSR" id="PIRSR000130-1"/>
    </source>
</evidence>
<dbReference type="GO" id="GO:0046872">
    <property type="term" value="F:metal ion binding"/>
    <property type="evidence" value="ECO:0007669"/>
    <property type="project" value="UniProtKB-UniRule"/>
</dbReference>
<keyword evidence="9 14" id="KW-0560">Oxidoreductase</keyword>
<dbReference type="KEGG" id="ncs:NCAS_0A02810"/>
<evidence type="ECO:0000256" key="17">
    <source>
        <dbReference type="PIRSR" id="PIRSR000130-4"/>
    </source>
</evidence>
<dbReference type="UniPathway" id="UPA00601">
    <property type="reaction ID" value="UER00295"/>
</dbReference>
<evidence type="ECO:0000256" key="4">
    <source>
        <dbReference type="ARBA" id="ARBA00022490"/>
    </source>
</evidence>
<organism evidence="22 23">
    <name type="scientific">Naumovozyma castellii</name>
    <name type="common">Yeast</name>
    <name type="synonym">Saccharomyces castellii</name>
    <dbReference type="NCBI Taxonomy" id="27288"/>
    <lineage>
        <taxon>Eukaryota</taxon>
        <taxon>Fungi</taxon>
        <taxon>Dikarya</taxon>
        <taxon>Ascomycota</taxon>
        <taxon>Saccharomycotina</taxon>
        <taxon>Saccharomycetes</taxon>
        <taxon>Saccharomycetales</taxon>
        <taxon>Saccharomycetaceae</taxon>
        <taxon>Naumovozyma</taxon>
    </lineage>
</organism>
<dbReference type="PANTHER" id="PTHR11911">
    <property type="entry name" value="INOSINE-5-MONOPHOSPHATE DEHYDROGENASE RELATED"/>
    <property type="match status" value="1"/>
</dbReference>
<feature type="binding site" evidence="14">
    <location>
        <begin position="415"/>
        <end position="419"/>
    </location>
    <ligand>
        <name>IMP</name>
        <dbReference type="ChEBI" id="CHEBI:58053"/>
    </ligand>
</feature>
<dbReference type="EC" id="1.1.1.205" evidence="14 20"/>
<dbReference type="GO" id="GO:0006177">
    <property type="term" value="P:GMP biosynthetic process"/>
    <property type="evidence" value="ECO:0007669"/>
    <property type="project" value="UniProtKB-UniRule"/>
</dbReference>
<protein>
    <recommendedName>
        <fullName evidence="14 20">Inosine-5'-monophosphate dehydrogenase</fullName>
        <shortName evidence="14">IMP dehydrogenase</shortName>
        <shortName evidence="14">IMPD</shortName>
        <shortName evidence="14">IMPDH</shortName>
        <ecNumber evidence="14 20">1.1.1.205</ecNumber>
    </recommendedName>
</protein>
<feature type="active site" description="Thioimidate intermediate" evidence="14 15">
    <location>
        <position position="335"/>
    </location>
</feature>
<dbReference type="STRING" id="1064592.G0V5V1"/>
<keyword evidence="11 18" id="KW-0129">CBS domain</keyword>
<accession>G0V5V1</accession>
<comment type="subunit">
    <text evidence="13">Homotetramer. Seems to be able to form heterotetramers composed from more than 1 of the 3 IMPDH gene products (IMD2-4).</text>
</comment>
<dbReference type="eggNOG" id="KOG2550">
    <property type="taxonomic scope" value="Eukaryota"/>
</dbReference>
<dbReference type="PIRSF" id="PIRSF000130">
    <property type="entry name" value="IMPDH"/>
    <property type="match status" value="1"/>
</dbReference>
<dbReference type="GO" id="GO:0006183">
    <property type="term" value="P:GTP biosynthetic process"/>
    <property type="evidence" value="ECO:0007669"/>
    <property type="project" value="TreeGrafter"/>
</dbReference>
<dbReference type="GO" id="GO:0005737">
    <property type="term" value="C:cytoplasm"/>
    <property type="evidence" value="ECO:0007669"/>
    <property type="project" value="UniProtKB-SubCell"/>
</dbReference>
<feature type="domain" description="CBS" evidence="21">
    <location>
        <begin position="121"/>
        <end position="180"/>
    </location>
</feature>
<dbReference type="Gene3D" id="3.20.20.70">
    <property type="entry name" value="Aldolase class I"/>
    <property type="match status" value="1"/>
</dbReference>
<comment type="function">
    <text evidence="14">Catalyzes the conversion of inosine 5'-phosphate (IMP) to xanthosine 5'-phosphate (XMP), the first committed and rate-limiting step in the de novo synthesis of guanine nucleotides, and therefore plays an important role in the regulation of cell growth.</text>
</comment>
<dbReference type="CDD" id="cd04601">
    <property type="entry name" value="CBS_pair_IMPDH"/>
    <property type="match status" value="1"/>
</dbReference>
<dbReference type="Proteomes" id="UP000001640">
    <property type="component" value="Chromosome 1"/>
</dbReference>
<feature type="binding site" evidence="14 16">
    <location>
        <begin position="328"/>
        <end position="330"/>
    </location>
    <ligand>
        <name>NAD(+)</name>
        <dbReference type="ChEBI" id="CHEBI:57540"/>
    </ligand>
</feature>
<keyword evidence="7 14" id="KW-0658">Purine biosynthesis</keyword>
<dbReference type="FunFam" id="3.20.20.70:FF:000007">
    <property type="entry name" value="Chromosome 19 SCAF14664, whole genome shotgun sequence"/>
    <property type="match status" value="1"/>
</dbReference>
<evidence type="ECO:0000256" key="7">
    <source>
        <dbReference type="ARBA" id="ARBA00022755"/>
    </source>
</evidence>
<evidence type="ECO:0000313" key="22">
    <source>
        <dbReference type="EMBL" id="CCC66839.1"/>
    </source>
</evidence>
<name>G0V5V1_NAUCA</name>
<dbReference type="OMA" id="MGYCGAK"/>
<dbReference type="EMBL" id="HE576752">
    <property type="protein sequence ID" value="CCC66839.1"/>
    <property type="molecule type" value="Genomic_DNA"/>
</dbReference>
<keyword evidence="4 14" id="KW-0963">Cytoplasm</keyword>
<dbReference type="NCBIfam" id="TIGR01302">
    <property type="entry name" value="IMP_dehydrog"/>
    <property type="match status" value="1"/>
</dbReference>
<keyword evidence="8 14" id="KW-0630">Potassium</keyword>
<evidence type="ECO:0000256" key="9">
    <source>
        <dbReference type="ARBA" id="ARBA00023002"/>
    </source>
</evidence>
<dbReference type="SMART" id="SM00116">
    <property type="entry name" value="CBS"/>
    <property type="match status" value="2"/>
</dbReference>
<reference key="2">
    <citation type="submission" date="2011-08" db="EMBL/GenBank/DDBJ databases">
        <title>Genome sequence of Naumovozyma castellii.</title>
        <authorList>
            <person name="Gordon J.L."/>
            <person name="Armisen D."/>
            <person name="Proux-Wera E."/>
            <person name="OhEigeartaigh S.S."/>
            <person name="Byrne K.P."/>
            <person name="Wolfe K.H."/>
        </authorList>
    </citation>
    <scope>NUCLEOTIDE SEQUENCE</scope>
    <source>
        <strain>Type strain:CBS 4309</strain>
    </source>
</reference>
<dbReference type="SUPFAM" id="SSF51412">
    <property type="entry name" value="Inosine monophosphate dehydrogenase (IMPDH)"/>
    <property type="match status" value="1"/>
</dbReference>
<comment type="similarity">
    <text evidence="3 14 19">Belongs to the IMPDH/GMPR family.</text>
</comment>
<feature type="binding site" evidence="14">
    <location>
        <begin position="368"/>
        <end position="370"/>
    </location>
    <ligand>
        <name>IMP</name>
        <dbReference type="ChEBI" id="CHEBI:58053"/>
    </ligand>
</feature>
<evidence type="ECO:0000313" key="23">
    <source>
        <dbReference type="Proteomes" id="UP000001640"/>
    </source>
</evidence>
<evidence type="ECO:0000256" key="1">
    <source>
        <dbReference type="ARBA" id="ARBA00001958"/>
    </source>
</evidence>
<comment type="catalytic activity">
    <reaction evidence="12 14 20">
        <text>IMP + NAD(+) + H2O = XMP + NADH + H(+)</text>
        <dbReference type="Rhea" id="RHEA:11708"/>
        <dbReference type="ChEBI" id="CHEBI:15377"/>
        <dbReference type="ChEBI" id="CHEBI:15378"/>
        <dbReference type="ChEBI" id="CHEBI:57464"/>
        <dbReference type="ChEBI" id="CHEBI:57540"/>
        <dbReference type="ChEBI" id="CHEBI:57945"/>
        <dbReference type="ChEBI" id="CHEBI:58053"/>
        <dbReference type="EC" id="1.1.1.205"/>
    </reaction>
</comment>
<evidence type="ECO:0000256" key="11">
    <source>
        <dbReference type="ARBA" id="ARBA00023122"/>
    </source>
</evidence>
<evidence type="ECO:0000256" key="6">
    <source>
        <dbReference type="ARBA" id="ARBA00022749"/>
    </source>
</evidence>
<feature type="binding site" evidence="14">
    <location>
        <position position="333"/>
    </location>
    <ligand>
        <name>IMP</name>
        <dbReference type="ChEBI" id="CHEBI:58053"/>
    </ligand>
</feature>
<dbReference type="GeneID" id="96900328"/>
<keyword evidence="6 14" id="KW-0332">GMP biosynthesis</keyword>
<evidence type="ECO:0000256" key="3">
    <source>
        <dbReference type="ARBA" id="ARBA00005502"/>
    </source>
</evidence>
<gene>
    <name evidence="22" type="primary">NCAS0A02810</name>
    <name evidence="22" type="ordered locus">NCAS_0A02810</name>
</gene>
<evidence type="ECO:0000256" key="14">
    <source>
        <dbReference type="HAMAP-Rule" id="MF_03156"/>
    </source>
</evidence>
<feature type="domain" description="CBS" evidence="21">
    <location>
        <begin position="184"/>
        <end position="240"/>
    </location>
</feature>
<dbReference type="GO" id="GO:0003938">
    <property type="term" value="F:IMP dehydrogenase activity"/>
    <property type="evidence" value="ECO:0007669"/>
    <property type="project" value="UniProtKB-UniRule"/>
</dbReference>
<evidence type="ECO:0000259" key="21">
    <source>
        <dbReference type="PROSITE" id="PS51371"/>
    </source>
</evidence>
<evidence type="ECO:0000256" key="19">
    <source>
        <dbReference type="RuleBase" id="RU003927"/>
    </source>
</evidence>
<evidence type="ECO:0000256" key="12">
    <source>
        <dbReference type="ARBA" id="ARBA00048028"/>
    </source>
</evidence>
<dbReference type="FunCoup" id="G0V5V1">
    <property type="interactions" value="1441"/>
</dbReference>
<dbReference type="PROSITE" id="PS00487">
    <property type="entry name" value="IMP_DH_GMP_RED"/>
    <property type="match status" value="1"/>
</dbReference>
<dbReference type="InterPro" id="IPR046342">
    <property type="entry name" value="CBS_dom_sf"/>
</dbReference>
<dbReference type="InterPro" id="IPR001093">
    <property type="entry name" value="IMP_DH_GMPRt"/>
</dbReference>
<dbReference type="InterPro" id="IPR005990">
    <property type="entry name" value="IMP_DH"/>
</dbReference>
<evidence type="ECO:0000256" key="5">
    <source>
        <dbReference type="ARBA" id="ARBA00022723"/>
    </source>
</evidence>
<dbReference type="RefSeq" id="XP_003673230.1">
    <property type="nucleotide sequence ID" value="XM_003673182.1"/>
</dbReference>
<dbReference type="PANTHER" id="PTHR11911:SF111">
    <property type="entry name" value="INOSINE-5'-MONOPHOSPHATE DEHYDROGENASE"/>
    <property type="match status" value="1"/>
</dbReference>